<dbReference type="InterPro" id="IPR011251">
    <property type="entry name" value="Luciferase-like_dom"/>
</dbReference>
<evidence type="ECO:0000313" key="12">
    <source>
        <dbReference type="EMBL" id="MDD0837107.1"/>
    </source>
</evidence>
<dbReference type="InterPro" id="IPR006091">
    <property type="entry name" value="Acyl-CoA_Oxase/DH_mid-dom"/>
</dbReference>
<evidence type="ECO:0000256" key="7">
    <source>
        <dbReference type="ARBA" id="ARBA00022630"/>
    </source>
</evidence>
<keyword evidence="5" id="KW-0597">Phosphoprotein</keyword>
<dbReference type="Gene3D" id="1.20.140.10">
    <property type="entry name" value="Butyryl-CoA Dehydrogenase, subunit A, domain 3"/>
    <property type="match status" value="1"/>
</dbReference>
<dbReference type="SUPFAM" id="SSF53474">
    <property type="entry name" value="alpha/beta-Hydrolases"/>
    <property type="match status" value="1"/>
</dbReference>
<keyword evidence="10" id="KW-0812">Transmembrane</keyword>
<dbReference type="Gene3D" id="1.10.1200.10">
    <property type="entry name" value="ACP-like"/>
    <property type="match status" value="1"/>
</dbReference>
<dbReference type="InterPro" id="IPR024011">
    <property type="entry name" value="Biosynth_lucif-like_mOase_dom"/>
</dbReference>
<dbReference type="Pfam" id="PF00550">
    <property type="entry name" value="PP-binding"/>
    <property type="match status" value="1"/>
</dbReference>
<dbReference type="InterPro" id="IPR001031">
    <property type="entry name" value="Thioesterase"/>
</dbReference>
<dbReference type="Pfam" id="PF02770">
    <property type="entry name" value="Acyl-CoA_dh_M"/>
    <property type="match status" value="1"/>
</dbReference>
<feature type="transmembrane region" description="Helical" evidence="10">
    <location>
        <begin position="69"/>
        <end position="91"/>
    </location>
</feature>
<dbReference type="SUPFAM" id="SSF51679">
    <property type="entry name" value="Bacterial luciferase-like"/>
    <property type="match status" value="1"/>
</dbReference>
<evidence type="ECO:0000256" key="6">
    <source>
        <dbReference type="ARBA" id="ARBA00022598"/>
    </source>
</evidence>
<comment type="caution">
    <text evidence="12">The sequence shown here is derived from an EMBL/GenBank/DDBJ whole genome shotgun (WGS) entry which is preliminary data.</text>
</comment>
<dbReference type="InterPro" id="IPR045851">
    <property type="entry name" value="AMP-bd_C_sf"/>
</dbReference>
<dbReference type="InterPro" id="IPR020806">
    <property type="entry name" value="PKS_PP-bd"/>
</dbReference>
<dbReference type="Gene3D" id="3.40.50.1820">
    <property type="entry name" value="alpha/beta hydrolase"/>
    <property type="match status" value="1"/>
</dbReference>
<keyword evidence="4" id="KW-0596">Phosphopantetheine</keyword>
<proteinExistence type="inferred from homology"/>
<dbReference type="Pfam" id="PF00441">
    <property type="entry name" value="Acyl-CoA_dh_1"/>
    <property type="match status" value="1"/>
</dbReference>
<evidence type="ECO:0000256" key="3">
    <source>
        <dbReference type="ARBA" id="ARBA00009347"/>
    </source>
</evidence>
<dbReference type="Gene3D" id="3.20.20.30">
    <property type="entry name" value="Luciferase-like domain"/>
    <property type="match status" value="1"/>
</dbReference>
<dbReference type="Gene3D" id="3.30.300.30">
    <property type="match status" value="1"/>
</dbReference>
<feature type="region of interest" description="Disordered" evidence="9">
    <location>
        <begin position="151"/>
        <end position="170"/>
    </location>
</feature>
<comment type="similarity">
    <text evidence="3">Belongs to the acyl-CoA dehydrogenase family.</text>
</comment>
<dbReference type="SUPFAM" id="SSF56801">
    <property type="entry name" value="Acetyl-CoA synthetase-like"/>
    <property type="match status" value="1"/>
</dbReference>
<dbReference type="InterPro" id="IPR009100">
    <property type="entry name" value="AcylCoA_DH/oxidase_NM_dom_sf"/>
</dbReference>
<evidence type="ECO:0000259" key="11">
    <source>
        <dbReference type="PROSITE" id="PS50075"/>
    </source>
</evidence>
<sequence>MPALTAPKTLSTFTEVLPWRAQNHPDDLAYAFYSEDLSQRQDLSYRELHERALSLATRLAQQHAVGDRVLMLFAPGVSFALAFWACLYAGLLPMPVYPPNRQQRAERLLAIARDAQARGVLTTTALAPKCQVWLDTALAQQDFALTVVDADTPASESGPPSPAVTPDAGPTRALPHRARLEDPVFIQYTSGSTGAPKGVVVTQRSLVHNQHAITEGFALSRASIGVSWLPMYHDMGLVGGLLNPVFTGYPVHLMEPMAFMRRPLAWLTLLSATRATVSGAPDFAYALCARKVSEADLADLDLSAWTLAFSGAEPVRATTLAAFADRFAPAGFLSEAFCPCYGMAEATLFITARRGGVVLHPAVDAPASAAGAAPGSAPPATRAWVSCGQPVQGMQVITVDPETLHRVPDGQVGEIWVRGDSVAAGYWAQPEASQAAFAACTADGQGPFLRTGDLGLLAQGALCVTGRLKDLIILRGRNCYPHDIEDVVQACDSALTPQRVAAFSAELDGEEKLVVAAELTRQALRQCQAEGGAAVADAVVARMQAALGQAMGLSLAQVVLLKPGQLPLTSSGKVRRAACRQAWQAQQLDAVHQWPATDAAPATDSAVADADAEAGGAAGASAGLASSKAWDGGGCAGPEAAPRHAPDSAPRAQALIEWLRDFARRHLNSALMDERRSLSPHVVLALGNQGILGMSIPTEWGGLGLRDEDSLRVIQQLGAIDLSLAAFVGVHLALGAGPLLSHGSPAQKAQWLPALASGRLLAAFALTEPGAGSNPRQLQAWARATAEGWALSGEKCWIGNAAWSQVITVFAQTHSAAGAPLGMSAFLVAADNPGLHMGPEALTMGMRGMVQNALSLRAAPLASDALLGTAGRGFEVAQAAMCTGRLGIAAMSVGALQRCAQLLLRYARARTVNTGRLLDNPVTRERLHWIAQAATAVQAWVQALAQARDQGQDWPDEAYAVAKIAGPECLGQAVDWLMQGLGGRGYIESNGVPQLLRDARLLRIFEGPTETLQMHLGLSLMHQSDRLLTLFEHSLAAPQAAQRLRALRARGQAWLDADSAAAAGATGARTVAWHLGRLVVWLALGALLEGPRGQAAGAGARAAQAWARQEEDRLTRSWDEALRHTREASESGLEAQIEAFGHAIGDIRPSLPGEDHGRDPWLYPGDAGAPGVAASPCAPPADLAAPAASVLSADPVPPAPFTAPARAAAPLSTAGPRGAVVPTPRGATEPGWDAPAQALCDWLCAWLARELKVPLERVDPQQSLMACGLDSLSATECALALEAHLGRPVSMDLFWEAGSVAALAKRLSREPSAPAGGGVEDLARGPAPAPAALLAPLAVAVPEPPWRAPQAVPHQAPHQAPPAAPVAPEPALRDMRDMPGPAARPSLSLFFFGGEQGGLDADEAYALIIDCARLADAAGFEAIWTPERHFHAFGGHFPSPSVLGAALARETRRIGIRAGSVVLPLHHPARVAEEWALVDRLSAGRTGIAVTPGWSPKDFLLQPQAHAERFAVLPEQVAVLRRLWAGERVSFVDAHGQAVETQTFPRPVQPTLPLWLTCNRRVEGFAQAGALGARVLTALLSQTLDELAQKIRVYREALQAHGHDPRQGRVTLMLHTYVAADLAQARDDVRQPLSDYLRSSVDLWQQGSTDLASLSEAAREQLLAFALERYLQHSTLIGSPDHCQQLIDRVHAAGVDEIACLLDFGLGPQQIRASLQRLAALPRGVVAPQPAPSPPSPPCMPPAPDCPGATLAPGWGRVLHQPPQPRARLICFPAAGEDASMFEAWRAAGELPFEIVAVQWPDHLDELEALMAGLMPRLQPLCQGRYAFYGHSLGAWVAFEAARRLVAQGRPPVRLFAAAQHAPHGPCPHPSPDSLHTPAGRDWAAALLRGPGGEAAQLSEAAWQRVLARVTPGLRMQTRQAAAARAVPQAWPITAVHGAHDRLLTSDAVQAWCDWGAAGSNFHVVDGAHLFLRTHAGAVLGAVARQLSSDLA</sequence>
<dbReference type="PANTHER" id="PTHR22754">
    <property type="entry name" value="DISCO-INTERACTING PROTEIN 2 DIP2 -RELATED"/>
    <property type="match status" value="1"/>
</dbReference>
<dbReference type="InterPro" id="IPR009081">
    <property type="entry name" value="PP-bd_ACP"/>
</dbReference>
<dbReference type="InterPro" id="IPR020845">
    <property type="entry name" value="AMP-binding_CS"/>
</dbReference>
<protein>
    <submittedName>
        <fullName evidence="12">LLM class flavin-dependent oxidoreductase</fullName>
    </submittedName>
</protein>
<keyword evidence="10" id="KW-1133">Transmembrane helix</keyword>
<dbReference type="Proteomes" id="UP001528673">
    <property type="component" value="Unassembled WGS sequence"/>
</dbReference>
<feature type="compositionally biased region" description="Low complexity" evidence="9">
    <location>
        <begin position="1348"/>
        <end position="1358"/>
    </location>
</feature>
<feature type="domain" description="Carrier" evidence="11">
    <location>
        <begin position="1234"/>
        <end position="1311"/>
    </location>
</feature>
<dbReference type="Gene3D" id="3.40.50.12780">
    <property type="entry name" value="N-terminal domain of ligase-like"/>
    <property type="match status" value="1"/>
</dbReference>
<keyword evidence="6" id="KW-0436">Ligase</keyword>
<evidence type="ECO:0000256" key="2">
    <source>
        <dbReference type="ARBA" id="ARBA00006432"/>
    </source>
</evidence>
<comment type="cofactor">
    <cofactor evidence="1">
        <name>FAD</name>
        <dbReference type="ChEBI" id="CHEBI:57692"/>
    </cofactor>
</comment>
<dbReference type="Pfam" id="PF00975">
    <property type="entry name" value="Thioesterase"/>
    <property type="match status" value="1"/>
</dbReference>
<dbReference type="InterPro" id="IPR036661">
    <property type="entry name" value="Luciferase-like_sf"/>
</dbReference>
<dbReference type="EMBL" id="JAQSIP010000001">
    <property type="protein sequence ID" value="MDD0837107.1"/>
    <property type="molecule type" value="Genomic_DNA"/>
</dbReference>
<dbReference type="PROSITE" id="PS50075">
    <property type="entry name" value="CARRIER"/>
    <property type="match status" value="1"/>
</dbReference>
<dbReference type="InterPro" id="IPR036736">
    <property type="entry name" value="ACP-like_sf"/>
</dbReference>
<feature type="region of interest" description="Disordered" evidence="9">
    <location>
        <begin position="1347"/>
        <end position="1378"/>
    </location>
</feature>
<keyword evidence="7" id="KW-0285">Flavoprotein</keyword>
<dbReference type="InterPro" id="IPR013786">
    <property type="entry name" value="AcylCoA_DH/ox_N"/>
</dbReference>
<dbReference type="InterPro" id="IPR036250">
    <property type="entry name" value="AcylCo_DH-like_C"/>
</dbReference>
<dbReference type="Gene3D" id="2.40.110.10">
    <property type="entry name" value="Butyryl-CoA Dehydrogenase, subunit A, domain 2"/>
    <property type="match status" value="1"/>
</dbReference>
<dbReference type="InterPro" id="IPR009075">
    <property type="entry name" value="AcylCo_DH/oxidase_C"/>
</dbReference>
<organism evidence="12 13">
    <name type="scientific">Curvibacter cyanobacteriorum</name>
    <dbReference type="NCBI Taxonomy" id="3026422"/>
    <lineage>
        <taxon>Bacteria</taxon>
        <taxon>Pseudomonadati</taxon>
        <taxon>Pseudomonadota</taxon>
        <taxon>Betaproteobacteria</taxon>
        <taxon>Burkholderiales</taxon>
        <taxon>Comamonadaceae</taxon>
        <taxon>Curvibacter</taxon>
    </lineage>
</organism>
<dbReference type="InterPro" id="IPR037069">
    <property type="entry name" value="AcylCoA_DH/ox_N_sf"/>
</dbReference>
<keyword evidence="13" id="KW-1185">Reference proteome</keyword>
<evidence type="ECO:0000256" key="1">
    <source>
        <dbReference type="ARBA" id="ARBA00001974"/>
    </source>
</evidence>
<dbReference type="Pfam" id="PF02771">
    <property type="entry name" value="Acyl-CoA_dh_N"/>
    <property type="match status" value="1"/>
</dbReference>
<dbReference type="InterPro" id="IPR042099">
    <property type="entry name" value="ANL_N_sf"/>
</dbReference>
<evidence type="ECO:0000256" key="8">
    <source>
        <dbReference type="ARBA" id="ARBA00022827"/>
    </source>
</evidence>
<dbReference type="InterPro" id="IPR029058">
    <property type="entry name" value="AB_hydrolase_fold"/>
</dbReference>
<dbReference type="InterPro" id="IPR000873">
    <property type="entry name" value="AMP-dep_synth/lig_dom"/>
</dbReference>
<dbReference type="NCBIfam" id="TIGR04020">
    <property type="entry name" value="seco_metab_LLM"/>
    <property type="match status" value="1"/>
</dbReference>
<dbReference type="PANTHER" id="PTHR22754:SF32">
    <property type="entry name" value="DISCO-INTERACTING PROTEIN 2"/>
    <property type="match status" value="1"/>
</dbReference>
<dbReference type="SUPFAM" id="SSF47336">
    <property type="entry name" value="ACP-like"/>
    <property type="match status" value="1"/>
</dbReference>
<evidence type="ECO:0000256" key="9">
    <source>
        <dbReference type="SAM" id="MobiDB-lite"/>
    </source>
</evidence>
<evidence type="ECO:0000256" key="5">
    <source>
        <dbReference type="ARBA" id="ARBA00022553"/>
    </source>
</evidence>
<dbReference type="SUPFAM" id="SSF56645">
    <property type="entry name" value="Acyl-CoA dehydrogenase NM domain-like"/>
    <property type="match status" value="1"/>
</dbReference>
<dbReference type="CDD" id="cd05931">
    <property type="entry name" value="FAAL"/>
    <property type="match status" value="1"/>
</dbReference>
<feature type="compositionally biased region" description="Pro residues" evidence="9">
    <location>
        <begin position="1359"/>
        <end position="1368"/>
    </location>
</feature>
<gene>
    <name evidence="12" type="ORF">PSQ40_00840</name>
</gene>
<dbReference type="Pfam" id="PF00501">
    <property type="entry name" value="AMP-binding"/>
    <property type="match status" value="1"/>
</dbReference>
<dbReference type="RefSeq" id="WP_273947975.1">
    <property type="nucleotide sequence ID" value="NZ_JAQSIP010000001.1"/>
</dbReference>
<keyword evidence="8" id="KW-0274">FAD</keyword>
<evidence type="ECO:0000256" key="4">
    <source>
        <dbReference type="ARBA" id="ARBA00022450"/>
    </source>
</evidence>
<comment type="similarity">
    <text evidence="2">Belongs to the ATP-dependent AMP-binding enzyme family.</text>
</comment>
<reference evidence="12 13" key="1">
    <citation type="submission" date="2023-02" db="EMBL/GenBank/DDBJ databases">
        <title>Bacterial whole genomic sequence of Curvibacter sp. HBC61.</title>
        <authorList>
            <person name="Le V."/>
            <person name="Ko S.-R."/>
            <person name="Ahn C.-Y."/>
            <person name="Oh H.-M."/>
        </authorList>
    </citation>
    <scope>NUCLEOTIDE SEQUENCE [LARGE SCALE GENOMIC DNA]</scope>
    <source>
        <strain evidence="12 13">HBC61</strain>
    </source>
</reference>
<dbReference type="SMART" id="SM00823">
    <property type="entry name" value="PKS_PP"/>
    <property type="match status" value="1"/>
</dbReference>
<dbReference type="InterPro" id="IPR046373">
    <property type="entry name" value="Acyl-CoA_Oxase/DH_mid-dom_sf"/>
</dbReference>
<evidence type="ECO:0000313" key="13">
    <source>
        <dbReference type="Proteomes" id="UP001528673"/>
    </source>
</evidence>
<dbReference type="Gene3D" id="1.10.540.10">
    <property type="entry name" value="Acyl-CoA dehydrogenase/oxidase, N-terminal domain"/>
    <property type="match status" value="1"/>
</dbReference>
<evidence type="ECO:0000256" key="10">
    <source>
        <dbReference type="SAM" id="Phobius"/>
    </source>
</evidence>
<dbReference type="PROSITE" id="PS00455">
    <property type="entry name" value="AMP_BINDING"/>
    <property type="match status" value="1"/>
</dbReference>
<dbReference type="SUPFAM" id="SSF47203">
    <property type="entry name" value="Acyl-CoA dehydrogenase C-terminal domain-like"/>
    <property type="match status" value="1"/>
</dbReference>
<name>A0ABT5MTB0_9BURK</name>
<accession>A0ABT5MTB0</accession>
<dbReference type="InterPro" id="IPR040097">
    <property type="entry name" value="FAAL/FAAC"/>
</dbReference>
<dbReference type="Pfam" id="PF00296">
    <property type="entry name" value="Bac_luciferase"/>
    <property type="match status" value="1"/>
</dbReference>
<keyword evidence="10" id="KW-0472">Membrane</keyword>